<accession>A0A810MU86</accession>
<dbReference type="GO" id="GO:0003677">
    <property type="term" value="F:DNA binding"/>
    <property type="evidence" value="ECO:0007669"/>
    <property type="project" value="UniProtKB-UniRule"/>
</dbReference>
<keyword evidence="1" id="KW-0805">Transcription regulation</keyword>
<feature type="DNA-binding region" description="H-T-H motif" evidence="4">
    <location>
        <begin position="24"/>
        <end position="43"/>
    </location>
</feature>
<keyword evidence="3" id="KW-0804">Transcription</keyword>
<evidence type="ECO:0000256" key="4">
    <source>
        <dbReference type="PROSITE-ProRule" id="PRU00335"/>
    </source>
</evidence>
<evidence type="ECO:0000256" key="1">
    <source>
        <dbReference type="ARBA" id="ARBA00023015"/>
    </source>
</evidence>
<proteinExistence type="predicted"/>
<dbReference type="SUPFAM" id="SSF46689">
    <property type="entry name" value="Homeodomain-like"/>
    <property type="match status" value="1"/>
</dbReference>
<dbReference type="Proteomes" id="UP000680866">
    <property type="component" value="Chromosome"/>
</dbReference>
<evidence type="ECO:0000256" key="3">
    <source>
        <dbReference type="ARBA" id="ARBA00023163"/>
    </source>
</evidence>
<dbReference type="PANTHER" id="PTHR47506">
    <property type="entry name" value="TRANSCRIPTIONAL REGULATORY PROTEIN"/>
    <property type="match status" value="1"/>
</dbReference>
<dbReference type="InterPro" id="IPR001647">
    <property type="entry name" value="HTH_TetR"/>
</dbReference>
<reference evidence="6" key="1">
    <citation type="submission" date="2020-08" db="EMBL/GenBank/DDBJ databases">
        <title>Whole genome shotgun sequence of Polymorphospora rubra NBRC 101157.</title>
        <authorList>
            <person name="Komaki H."/>
            <person name="Tamura T."/>
        </authorList>
    </citation>
    <scope>NUCLEOTIDE SEQUENCE</scope>
    <source>
        <strain evidence="6">NBRC 101157</strain>
    </source>
</reference>
<organism evidence="6 7">
    <name type="scientific">Polymorphospora rubra</name>
    <dbReference type="NCBI Taxonomy" id="338584"/>
    <lineage>
        <taxon>Bacteria</taxon>
        <taxon>Bacillati</taxon>
        <taxon>Actinomycetota</taxon>
        <taxon>Actinomycetes</taxon>
        <taxon>Micromonosporales</taxon>
        <taxon>Micromonosporaceae</taxon>
        <taxon>Polymorphospora</taxon>
    </lineage>
</organism>
<dbReference type="Gene3D" id="1.10.357.10">
    <property type="entry name" value="Tetracycline Repressor, domain 2"/>
    <property type="match status" value="1"/>
</dbReference>
<dbReference type="KEGG" id="pry:Prubr_17680"/>
<dbReference type="AlphaFoldDB" id="A0A810MU86"/>
<dbReference type="PANTHER" id="PTHR47506:SF1">
    <property type="entry name" value="HTH-TYPE TRANSCRIPTIONAL REGULATOR YJDC"/>
    <property type="match status" value="1"/>
</dbReference>
<keyword evidence="7" id="KW-1185">Reference proteome</keyword>
<dbReference type="InterPro" id="IPR036271">
    <property type="entry name" value="Tet_transcr_reg_TetR-rel_C_sf"/>
</dbReference>
<evidence type="ECO:0000259" key="5">
    <source>
        <dbReference type="PROSITE" id="PS50977"/>
    </source>
</evidence>
<evidence type="ECO:0000313" key="7">
    <source>
        <dbReference type="Proteomes" id="UP000680866"/>
    </source>
</evidence>
<evidence type="ECO:0000313" key="6">
    <source>
        <dbReference type="EMBL" id="BCJ64747.1"/>
    </source>
</evidence>
<gene>
    <name evidence="6" type="primary">acrR</name>
    <name evidence="6" type="ORF">Prubr_17680</name>
</gene>
<dbReference type="EMBL" id="AP023359">
    <property type="protein sequence ID" value="BCJ64747.1"/>
    <property type="molecule type" value="Genomic_DNA"/>
</dbReference>
<dbReference type="PRINTS" id="PR00455">
    <property type="entry name" value="HTHTETR"/>
</dbReference>
<name>A0A810MU86_9ACTN</name>
<dbReference type="Pfam" id="PF00440">
    <property type="entry name" value="TetR_N"/>
    <property type="match status" value="1"/>
</dbReference>
<dbReference type="PROSITE" id="PS50977">
    <property type="entry name" value="HTH_TETR_2"/>
    <property type="match status" value="1"/>
</dbReference>
<sequence>MGHREDLLAGAKRLVKEKSFGQITARDLVAESGTNLASIGYHFGSKEALLNAAILATFDEWGDAITPAVEMAADGEPVDRLEAFLNGIVAAVRADRTVAAGSTQALAVALHAAEVRTQVAETFKVARRDMVALLLLVDPDDVTEEQARTVGSLAMTMINGMVLQWLIDPDNAPTGHDLAVALRALAGQPT</sequence>
<dbReference type="RefSeq" id="WP_212823535.1">
    <property type="nucleotide sequence ID" value="NZ_AP023359.1"/>
</dbReference>
<dbReference type="InterPro" id="IPR009057">
    <property type="entry name" value="Homeodomain-like_sf"/>
</dbReference>
<keyword evidence="2 4" id="KW-0238">DNA-binding</keyword>
<protein>
    <submittedName>
        <fullName evidence="6">TetR family transcriptional regulator</fullName>
    </submittedName>
</protein>
<dbReference type="Gene3D" id="1.10.10.60">
    <property type="entry name" value="Homeodomain-like"/>
    <property type="match status" value="1"/>
</dbReference>
<dbReference type="SUPFAM" id="SSF48498">
    <property type="entry name" value="Tetracyclin repressor-like, C-terminal domain"/>
    <property type="match status" value="1"/>
</dbReference>
<feature type="domain" description="HTH tetR-type" evidence="5">
    <location>
        <begin position="1"/>
        <end position="61"/>
    </location>
</feature>
<evidence type="ECO:0000256" key="2">
    <source>
        <dbReference type="ARBA" id="ARBA00023125"/>
    </source>
</evidence>